<reference evidence="3 4" key="1">
    <citation type="submission" date="2019-02" db="EMBL/GenBank/DDBJ databases">
        <title>Draft genome sequences of novel Actinobacteria.</title>
        <authorList>
            <person name="Sahin N."/>
            <person name="Ay H."/>
            <person name="Saygin H."/>
        </authorList>
    </citation>
    <scope>NUCLEOTIDE SEQUENCE [LARGE SCALE GENOMIC DNA]</scope>
    <source>
        <strain evidence="3 4">JCM 30529</strain>
    </source>
</reference>
<proteinExistence type="predicted"/>
<feature type="region of interest" description="Disordered" evidence="1">
    <location>
        <begin position="50"/>
        <end position="76"/>
    </location>
</feature>
<dbReference type="Gene3D" id="3.30.559.30">
    <property type="entry name" value="Nonribosomal peptide synthetase, condensation domain"/>
    <property type="match status" value="1"/>
</dbReference>
<dbReference type="SUPFAM" id="SSF52777">
    <property type="entry name" value="CoA-dependent acyltransferases"/>
    <property type="match status" value="1"/>
</dbReference>
<comment type="caution">
    <text evidence="3">The sequence shown here is derived from an EMBL/GenBank/DDBJ whole genome shotgun (WGS) entry which is preliminary data.</text>
</comment>
<dbReference type="InterPro" id="IPR001242">
    <property type="entry name" value="Condensation_dom"/>
</dbReference>
<name>A0ABY2DC57_9ACTN</name>
<feature type="domain" description="Condensation" evidence="2">
    <location>
        <begin position="12"/>
        <end position="179"/>
    </location>
</feature>
<evidence type="ECO:0000313" key="3">
    <source>
        <dbReference type="EMBL" id="TDB82026.1"/>
    </source>
</evidence>
<evidence type="ECO:0000313" key="4">
    <source>
        <dbReference type="Proteomes" id="UP000295626"/>
    </source>
</evidence>
<keyword evidence="4" id="KW-1185">Reference proteome</keyword>
<feature type="non-terminal residue" evidence="3">
    <location>
        <position position="1"/>
    </location>
</feature>
<feature type="non-terminal residue" evidence="3">
    <location>
        <position position="292"/>
    </location>
</feature>
<evidence type="ECO:0000256" key="1">
    <source>
        <dbReference type="SAM" id="MobiDB-lite"/>
    </source>
</evidence>
<dbReference type="PANTHER" id="PTHR45527:SF1">
    <property type="entry name" value="FATTY ACID SYNTHASE"/>
    <property type="match status" value="1"/>
</dbReference>
<evidence type="ECO:0000259" key="2">
    <source>
        <dbReference type="Pfam" id="PF00668"/>
    </source>
</evidence>
<dbReference type="PANTHER" id="PTHR45527">
    <property type="entry name" value="NONRIBOSOMAL PEPTIDE SYNTHETASE"/>
    <property type="match status" value="1"/>
</dbReference>
<organism evidence="3 4">
    <name type="scientific">Micromonospora fluostatini</name>
    <dbReference type="NCBI Taxonomy" id="1629071"/>
    <lineage>
        <taxon>Bacteria</taxon>
        <taxon>Bacillati</taxon>
        <taxon>Actinomycetota</taxon>
        <taxon>Actinomycetes</taxon>
        <taxon>Micromonosporales</taxon>
        <taxon>Micromonosporaceae</taxon>
        <taxon>Micromonospora</taxon>
    </lineage>
</organism>
<dbReference type="Proteomes" id="UP000295626">
    <property type="component" value="Unassembled WGS sequence"/>
</dbReference>
<gene>
    <name evidence="3" type="ORF">E1091_18845</name>
</gene>
<sequence>ETDPLPPLRTSFRDYVTLLERRAANAPDPTAYAWWAGRFRSPYRPPVLAAGADRAPGVGHPDDAGTSEGASRPAPVRGFTLDTTVVAGLRRLAAGAATTLHAPVLAAYHRALAHHTGQDDLVVGLAVTGRDHPLPDLHRVFGPCAAMLPLRLTGTGAFPTDLARVAAEVAAARQHADPPAIAAAVPTGRPDGTPAGAQFFFSFLDFASLGPAADPVPMDADSPGAARLSLSWDEDSELAPPPIGTDLFLTARPGPDGLRVTLRGSPDAVTAADLDRLADRLRTDLSTAAAVT</sequence>
<protein>
    <recommendedName>
        <fullName evidence="2">Condensation domain-containing protein</fullName>
    </recommendedName>
</protein>
<accession>A0ABY2DC57</accession>
<dbReference type="EMBL" id="SMKE01001023">
    <property type="protein sequence ID" value="TDB82026.1"/>
    <property type="molecule type" value="Genomic_DNA"/>
</dbReference>
<dbReference type="Pfam" id="PF00668">
    <property type="entry name" value="Condensation"/>
    <property type="match status" value="1"/>
</dbReference>